<evidence type="ECO:0000313" key="3">
    <source>
        <dbReference type="EMBL" id="GAX78715.1"/>
    </source>
</evidence>
<keyword evidence="4" id="KW-1185">Reference proteome</keyword>
<dbReference type="PANTHER" id="PTHR11092">
    <property type="entry name" value="SUGAR NUCLEOTIDE EPIMERASE RELATED"/>
    <property type="match status" value="1"/>
</dbReference>
<dbReference type="InterPro" id="IPR001509">
    <property type="entry name" value="Epimerase_deHydtase"/>
</dbReference>
<dbReference type="AlphaFoldDB" id="A0A250X6M3"/>
<gene>
    <name evidence="3" type="ORF">CEUSTIGMA_g6153.t1</name>
</gene>
<dbReference type="OrthoDB" id="276721at2759"/>
<dbReference type="Pfam" id="PF08338">
    <property type="entry name" value="DUF1731"/>
    <property type="match status" value="1"/>
</dbReference>
<sequence length="315" mass="33495">MATRAPSTVCQASSEKMSVAITGATGFVGSRLTAKLASQGHKVKVLTRDVSKAKSKLPYPGVEVFGPADWSKAIAGATGVVNLAGEPIATRWTPELKSQIMTSRIGTTRKLVDALNALPEGSRPRVFVSSSAIGYYGVSQTASFNEDSTPITSDYLSQVCVQWEAAASAAPKDVRTVILRTGIVLAREGGALAKMLPIFQIFAGGPLGTGKQWMSWIHRDDLVELIVDTLQNTAYVGVFNATAPKPVRMAEFCSTLGALMGRPSWLPVPDFALNTLLGEGAMVVLEGQKVLPTKTQQVGFNFKYSDISTALKSVL</sequence>
<dbReference type="InterPro" id="IPR013549">
    <property type="entry name" value="DUF1731"/>
</dbReference>
<evidence type="ECO:0008006" key="5">
    <source>
        <dbReference type="Google" id="ProtNLM"/>
    </source>
</evidence>
<feature type="domain" description="NAD-dependent epimerase/dehydratase" evidence="1">
    <location>
        <begin position="19"/>
        <end position="232"/>
    </location>
</feature>
<evidence type="ECO:0000259" key="1">
    <source>
        <dbReference type="Pfam" id="PF01370"/>
    </source>
</evidence>
<dbReference type="STRING" id="1157962.A0A250X6M3"/>
<dbReference type="Gene3D" id="3.40.50.720">
    <property type="entry name" value="NAD(P)-binding Rossmann-like Domain"/>
    <property type="match status" value="1"/>
</dbReference>
<reference evidence="3 4" key="1">
    <citation type="submission" date="2017-08" db="EMBL/GenBank/DDBJ databases">
        <title>Acidophilic green algal genome provides insights into adaptation to an acidic environment.</title>
        <authorList>
            <person name="Hirooka S."/>
            <person name="Hirose Y."/>
            <person name="Kanesaki Y."/>
            <person name="Higuchi S."/>
            <person name="Fujiwara T."/>
            <person name="Onuma R."/>
            <person name="Era A."/>
            <person name="Ohbayashi R."/>
            <person name="Uzuka A."/>
            <person name="Nozaki H."/>
            <person name="Yoshikawa H."/>
            <person name="Miyagishima S.Y."/>
        </authorList>
    </citation>
    <scope>NUCLEOTIDE SEQUENCE [LARGE SCALE GENOMIC DNA]</scope>
    <source>
        <strain evidence="3 4">NIES-2499</strain>
    </source>
</reference>
<dbReference type="PANTHER" id="PTHR11092:SF0">
    <property type="entry name" value="EPIMERASE FAMILY PROTEIN SDR39U1"/>
    <property type="match status" value="1"/>
</dbReference>
<accession>A0A250X6M3</accession>
<dbReference type="SUPFAM" id="SSF51735">
    <property type="entry name" value="NAD(P)-binding Rossmann-fold domains"/>
    <property type="match status" value="1"/>
</dbReference>
<dbReference type="NCBIfam" id="TIGR01777">
    <property type="entry name" value="yfcH"/>
    <property type="match status" value="1"/>
</dbReference>
<evidence type="ECO:0000313" key="4">
    <source>
        <dbReference type="Proteomes" id="UP000232323"/>
    </source>
</evidence>
<feature type="domain" description="DUF1731" evidence="2">
    <location>
        <begin position="268"/>
        <end position="313"/>
    </location>
</feature>
<dbReference type="EMBL" id="BEGY01000035">
    <property type="protein sequence ID" value="GAX78715.1"/>
    <property type="molecule type" value="Genomic_DNA"/>
</dbReference>
<dbReference type="InterPro" id="IPR010099">
    <property type="entry name" value="SDR39U1"/>
</dbReference>
<dbReference type="InterPro" id="IPR036291">
    <property type="entry name" value="NAD(P)-bd_dom_sf"/>
</dbReference>
<organism evidence="3 4">
    <name type="scientific">Chlamydomonas eustigma</name>
    <dbReference type="NCBI Taxonomy" id="1157962"/>
    <lineage>
        <taxon>Eukaryota</taxon>
        <taxon>Viridiplantae</taxon>
        <taxon>Chlorophyta</taxon>
        <taxon>core chlorophytes</taxon>
        <taxon>Chlorophyceae</taxon>
        <taxon>CS clade</taxon>
        <taxon>Chlamydomonadales</taxon>
        <taxon>Chlamydomonadaceae</taxon>
        <taxon>Chlamydomonas</taxon>
    </lineage>
</organism>
<protein>
    <recommendedName>
        <fullName evidence="5">NAD-dependent epimerase/dehydratase domain-containing protein</fullName>
    </recommendedName>
</protein>
<dbReference type="Proteomes" id="UP000232323">
    <property type="component" value="Unassembled WGS sequence"/>
</dbReference>
<dbReference type="Pfam" id="PF01370">
    <property type="entry name" value="Epimerase"/>
    <property type="match status" value="1"/>
</dbReference>
<comment type="caution">
    <text evidence="3">The sequence shown here is derived from an EMBL/GenBank/DDBJ whole genome shotgun (WGS) entry which is preliminary data.</text>
</comment>
<name>A0A250X6M3_9CHLO</name>
<dbReference type="CDD" id="cd05242">
    <property type="entry name" value="SDR_a8"/>
    <property type="match status" value="1"/>
</dbReference>
<proteinExistence type="predicted"/>
<evidence type="ECO:0000259" key="2">
    <source>
        <dbReference type="Pfam" id="PF08338"/>
    </source>
</evidence>